<feature type="domain" description="Integrase catalytic" evidence="1">
    <location>
        <begin position="145"/>
        <end position="224"/>
    </location>
</feature>
<keyword evidence="3" id="KW-1185">Reference proteome</keyword>
<dbReference type="PANTHER" id="PTHR42648">
    <property type="entry name" value="TRANSPOSASE, PUTATIVE-RELATED"/>
    <property type="match status" value="1"/>
</dbReference>
<protein>
    <recommendedName>
        <fullName evidence="1">Integrase catalytic domain-containing protein</fullName>
    </recommendedName>
</protein>
<sequence length="231" mass="26724">MEGKDESYASSTRAQSALMGEDKLPVGLFEKKKIEMLEKAHTAIILNLGDKYLREVSKETTTVGLWAKLKSLYVTKSLASRLFLKQKFYSFKMNLGSEDYDVLVVSKGYYSDGWVMDSRCCFHICSDRSLFYGYQKLEGGTLSMGGVRYFLFIVDDFSRYVWILILKNKNDALSKFNEWKTLVENQSGKEVKKLRTDNDLEVYANEFKQFYKKTGIGRHLCSQQSTTKWHC</sequence>
<dbReference type="InterPro" id="IPR039537">
    <property type="entry name" value="Retrotran_Ty1/copia-like"/>
</dbReference>
<dbReference type="Gene3D" id="3.30.420.10">
    <property type="entry name" value="Ribonuclease H-like superfamily/Ribonuclease H"/>
    <property type="match status" value="1"/>
</dbReference>
<dbReference type="GO" id="GO:0003676">
    <property type="term" value="F:nucleic acid binding"/>
    <property type="evidence" value="ECO:0007669"/>
    <property type="project" value="InterPro"/>
</dbReference>
<accession>A0A803Q685</accession>
<reference evidence="2" key="1">
    <citation type="submission" date="2018-11" db="EMBL/GenBank/DDBJ databases">
        <authorList>
            <person name="Grassa J C."/>
        </authorList>
    </citation>
    <scope>NUCLEOTIDE SEQUENCE [LARGE SCALE GENOMIC DNA]</scope>
</reference>
<dbReference type="SUPFAM" id="SSF53098">
    <property type="entry name" value="Ribonuclease H-like"/>
    <property type="match status" value="1"/>
</dbReference>
<dbReference type="GO" id="GO:0015074">
    <property type="term" value="P:DNA integration"/>
    <property type="evidence" value="ECO:0007669"/>
    <property type="project" value="InterPro"/>
</dbReference>
<evidence type="ECO:0000313" key="2">
    <source>
        <dbReference type="EnsemblPlants" id="cds.evm.model.07.741"/>
    </source>
</evidence>
<dbReference type="InterPro" id="IPR001584">
    <property type="entry name" value="Integrase_cat-core"/>
</dbReference>
<dbReference type="PANTHER" id="PTHR42648:SF18">
    <property type="entry name" value="RETROTRANSPOSON, UNCLASSIFIED-LIKE PROTEIN"/>
    <property type="match status" value="1"/>
</dbReference>
<dbReference type="Proteomes" id="UP000596661">
    <property type="component" value="Chromosome 7"/>
</dbReference>
<dbReference type="Pfam" id="PF00665">
    <property type="entry name" value="rve"/>
    <property type="match status" value="1"/>
</dbReference>
<dbReference type="Pfam" id="PF14223">
    <property type="entry name" value="Retrotran_gag_2"/>
    <property type="match status" value="1"/>
</dbReference>
<evidence type="ECO:0000313" key="3">
    <source>
        <dbReference type="Proteomes" id="UP000596661"/>
    </source>
</evidence>
<evidence type="ECO:0000259" key="1">
    <source>
        <dbReference type="Pfam" id="PF00665"/>
    </source>
</evidence>
<dbReference type="EMBL" id="UZAU01000646">
    <property type="status" value="NOT_ANNOTATED_CDS"/>
    <property type="molecule type" value="Genomic_DNA"/>
</dbReference>
<dbReference type="AlphaFoldDB" id="A0A803Q685"/>
<organism evidence="2 3">
    <name type="scientific">Cannabis sativa</name>
    <name type="common">Hemp</name>
    <name type="synonym">Marijuana</name>
    <dbReference type="NCBI Taxonomy" id="3483"/>
    <lineage>
        <taxon>Eukaryota</taxon>
        <taxon>Viridiplantae</taxon>
        <taxon>Streptophyta</taxon>
        <taxon>Embryophyta</taxon>
        <taxon>Tracheophyta</taxon>
        <taxon>Spermatophyta</taxon>
        <taxon>Magnoliopsida</taxon>
        <taxon>eudicotyledons</taxon>
        <taxon>Gunneridae</taxon>
        <taxon>Pentapetalae</taxon>
        <taxon>rosids</taxon>
        <taxon>fabids</taxon>
        <taxon>Rosales</taxon>
        <taxon>Cannabaceae</taxon>
        <taxon>Cannabis</taxon>
    </lineage>
</organism>
<dbReference type="InterPro" id="IPR012337">
    <property type="entry name" value="RNaseH-like_sf"/>
</dbReference>
<dbReference type="InterPro" id="IPR036397">
    <property type="entry name" value="RNaseH_sf"/>
</dbReference>
<dbReference type="Gramene" id="evm.model.07.741">
    <property type="protein sequence ID" value="cds.evm.model.07.741"/>
    <property type="gene ID" value="evm.TU.07.741"/>
</dbReference>
<dbReference type="EnsemblPlants" id="evm.model.07.741">
    <property type="protein sequence ID" value="cds.evm.model.07.741"/>
    <property type="gene ID" value="evm.TU.07.741"/>
</dbReference>
<proteinExistence type="predicted"/>
<reference evidence="2" key="2">
    <citation type="submission" date="2021-03" db="UniProtKB">
        <authorList>
            <consortium name="EnsemblPlants"/>
        </authorList>
    </citation>
    <scope>IDENTIFICATION</scope>
</reference>
<name>A0A803Q685_CANSA</name>